<dbReference type="Pfam" id="PF00005">
    <property type="entry name" value="ABC_tran"/>
    <property type="match status" value="2"/>
</dbReference>
<dbReference type="SMART" id="SM00382">
    <property type="entry name" value="AAA"/>
    <property type="match status" value="1"/>
</dbReference>
<evidence type="ECO:0000313" key="10">
    <source>
        <dbReference type="EMBL" id="CAB4647592.1"/>
    </source>
</evidence>
<dbReference type="Gene3D" id="3.40.50.300">
    <property type="entry name" value="P-loop containing nucleotide triphosphate hydrolases"/>
    <property type="match status" value="2"/>
</dbReference>
<keyword evidence="6" id="KW-0067">ATP-binding</keyword>
<reference evidence="10" key="1">
    <citation type="submission" date="2020-05" db="EMBL/GenBank/DDBJ databases">
        <authorList>
            <person name="Chiriac C."/>
            <person name="Salcher M."/>
            <person name="Ghai R."/>
            <person name="Kavagutti S V."/>
        </authorList>
    </citation>
    <scope>NUCLEOTIDE SEQUENCE</scope>
</reference>
<keyword evidence="3" id="KW-0762">Sugar transport</keyword>
<keyword evidence="7" id="KW-1278">Translocase</keyword>
<evidence type="ECO:0000256" key="3">
    <source>
        <dbReference type="ARBA" id="ARBA00022597"/>
    </source>
</evidence>
<evidence type="ECO:0000256" key="7">
    <source>
        <dbReference type="ARBA" id="ARBA00022967"/>
    </source>
</evidence>
<dbReference type="GO" id="GO:0005524">
    <property type="term" value="F:ATP binding"/>
    <property type="evidence" value="ECO:0007669"/>
    <property type="project" value="UniProtKB-KW"/>
</dbReference>
<dbReference type="InterPro" id="IPR027417">
    <property type="entry name" value="P-loop_NTPase"/>
</dbReference>
<evidence type="ECO:0000313" key="11">
    <source>
        <dbReference type="EMBL" id="CAB4655742.1"/>
    </source>
</evidence>
<dbReference type="PROSITE" id="PS00211">
    <property type="entry name" value="ABC_TRANSPORTER_1"/>
    <property type="match status" value="1"/>
</dbReference>
<dbReference type="EMBL" id="CAEZWI010000021">
    <property type="protein sequence ID" value="CAB4647592.1"/>
    <property type="molecule type" value="Genomic_DNA"/>
</dbReference>
<dbReference type="CDD" id="cd03215">
    <property type="entry name" value="ABC_Carb_Monos_II"/>
    <property type="match status" value="1"/>
</dbReference>
<dbReference type="PANTHER" id="PTHR43790">
    <property type="entry name" value="CARBOHYDRATE TRANSPORT ATP-BINDING PROTEIN MG119-RELATED"/>
    <property type="match status" value="1"/>
</dbReference>
<evidence type="ECO:0000259" key="9">
    <source>
        <dbReference type="PROSITE" id="PS50893"/>
    </source>
</evidence>
<evidence type="ECO:0000256" key="4">
    <source>
        <dbReference type="ARBA" id="ARBA00022737"/>
    </source>
</evidence>
<sequence length="739" mass="80913">MAEDTGVSPVLEFTNLSKTFGPTKALSNVDFDVRPGEIHGLVGRNGSGKSTLIKVLSGFHEPDRGTKLVLRGENIELPLRGSDAAQLGMVFVHQDLGLVPAFSILENLRLGTWRRGGLSKIPWADEKSAVAYQLSQFGLKWDPLTPVGALPPVDRAIVAIARAIREIATNPEGHVLVLDEPTAYLPSESVDKLFDAVKKVTRQGTGVVFISHRTDEILTLTDRISVLRDGRKVATVNTKETKEADLVAMILGQSMNAFYPDHIPTPSKEVVLQTKNMAAGTIPKLNITLRRGEVLGMTGLMGAGHDQVPYALFGALEHTDGTITIKSKKYEKEELNPRKAVDAGVALLPGDRTGASGVLLATLTDNVGMPVLSKYFTTGRLRKKKLKKDVGELLRRFDVKPPVPGIELRKLSGGNQQKALLAKWIQIKPDVLLLHEPTQGVDVGSKAAIFEKIADAARAGSGVIVASAEHEDLANICNRVLIFAEGKVVAELTGRELTPEKIVELSYLGTRKGGGIKRGFVWRPHMNGLKGPYLHVTRNYTWSPHKIGYKTEVEWPTPAPPAIQYEKQPSTFVWSPHSVGFVKREFRWFPHTIGVQNTPMPYPGPRRVKVEREFTLVPTGELSSFFVWRPHYVGNNEPVYLGPKDADKWKVELAASLAAMVARGEITAIVADKMAKAAGVTVGQAQDLKVTIELDVRTRNKGNLSDIDRLKFALLNMDQNLVDVNGVHITDVSLQPEKS</sequence>
<dbReference type="PANTHER" id="PTHR43790:SF3">
    <property type="entry name" value="D-ALLOSE IMPORT ATP-BINDING PROTEIN ALSA-RELATED"/>
    <property type="match status" value="1"/>
</dbReference>
<keyword evidence="4" id="KW-0677">Repeat</keyword>
<dbReference type="PROSITE" id="PS50893">
    <property type="entry name" value="ABC_TRANSPORTER_2"/>
    <property type="match status" value="2"/>
</dbReference>
<feature type="domain" description="ABC transporter" evidence="9">
    <location>
        <begin position="11"/>
        <end position="254"/>
    </location>
</feature>
<evidence type="ECO:0000256" key="5">
    <source>
        <dbReference type="ARBA" id="ARBA00022741"/>
    </source>
</evidence>
<dbReference type="InterPro" id="IPR003439">
    <property type="entry name" value="ABC_transporter-like_ATP-bd"/>
</dbReference>
<dbReference type="GO" id="GO:0016887">
    <property type="term" value="F:ATP hydrolysis activity"/>
    <property type="evidence" value="ECO:0007669"/>
    <property type="project" value="InterPro"/>
</dbReference>
<dbReference type="AlphaFoldDB" id="A0A6J6KDP2"/>
<feature type="domain" description="ABC transporter" evidence="9">
    <location>
        <begin position="265"/>
        <end position="510"/>
    </location>
</feature>
<evidence type="ECO:0000256" key="2">
    <source>
        <dbReference type="ARBA" id="ARBA00022475"/>
    </source>
</evidence>
<keyword evidence="5" id="KW-0547">Nucleotide-binding</keyword>
<keyword evidence="1" id="KW-0813">Transport</keyword>
<proteinExistence type="predicted"/>
<organism evidence="10">
    <name type="scientific">freshwater metagenome</name>
    <dbReference type="NCBI Taxonomy" id="449393"/>
    <lineage>
        <taxon>unclassified sequences</taxon>
        <taxon>metagenomes</taxon>
        <taxon>ecological metagenomes</taxon>
    </lineage>
</organism>
<evidence type="ECO:0000256" key="8">
    <source>
        <dbReference type="ARBA" id="ARBA00023136"/>
    </source>
</evidence>
<dbReference type="InterPro" id="IPR050107">
    <property type="entry name" value="ABC_carbohydrate_import_ATPase"/>
</dbReference>
<protein>
    <submittedName>
        <fullName evidence="10">Unannotated protein</fullName>
    </submittedName>
</protein>
<evidence type="ECO:0000256" key="1">
    <source>
        <dbReference type="ARBA" id="ARBA00022448"/>
    </source>
</evidence>
<evidence type="ECO:0000256" key="6">
    <source>
        <dbReference type="ARBA" id="ARBA00022840"/>
    </source>
</evidence>
<name>A0A6J6KDP2_9ZZZZ</name>
<dbReference type="EMBL" id="CAEZWD010000138">
    <property type="protein sequence ID" value="CAB4655742.1"/>
    <property type="molecule type" value="Genomic_DNA"/>
</dbReference>
<dbReference type="InterPro" id="IPR003593">
    <property type="entry name" value="AAA+_ATPase"/>
</dbReference>
<gene>
    <name evidence="11" type="ORF">UFOPK2171_00886</name>
    <name evidence="10" type="ORF">UFOPK2237_00304</name>
</gene>
<dbReference type="SUPFAM" id="SSF52540">
    <property type="entry name" value="P-loop containing nucleoside triphosphate hydrolases"/>
    <property type="match status" value="2"/>
</dbReference>
<keyword evidence="8" id="KW-0472">Membrane</keyword>
<accession>A0A6J6KDP2</accession>
<keyword evidence="2" id="KW-1003">Cell membrane</keyword>
<dbReference type="CDD" id="cd03216">
    <property type="entry name" value="ABC_Carb_Monos_I"/>
    <property type="match status" value="1"/>
</dbReference>
<dbReference type="InterPro" id="IPR017871">
    <property type="entry name" value="ABC_transporter-like_CS"/>
</dbReference>